<reference evidence="4" key="1">
    <citation type="journal article" date="2015" name="PLoS Genet.">
        <title>Genome Sequence and Transcriptome Analyses of Chrysochromulina tobin: Metabolic Tools for Enhanced Algal Fitness in the Prominent Order Prymnesiales (Haptophyceae).</title>
        <authorList>
            <person name="Hovde B.T."/>
            <person name="Deodato C.R."/>
            <person name="Hunsperger H.M."/>
            <person name="Ryken S.A."/>
            <person name="Yost W."/>
            <person name="Jha R.K."/>
            <person name="Patterson J."/>
            <person name="Monnat R.J. Jr."/>
            <person name="Barlow S.B."/>
            <person name="Starkenburg S.R."/>
            <person name="Cattolico R.A."/>
        </authorList>
    </citation>
    <scope>NUCLEOTIDE SEQUENCE</scope>
    <source>
        <strain evidence="4">CCMP291</strain>
    </source>
</reference>
<evidence type="ECO:0000256" key="1">
    <source>
        <dbReference type="ARBA" id="ARBA00022837"/>
    </source>
</evidence>
<name>A0A0M0K769_9EUKA</name>
<proteinExistence type="predicted"/>
<keyword evidence="4" id="KW-1185">Reference proteome</keyword>
<dbReference type="Proteomes" id="UP000037460">
    <property type="component" value="Unassembled WGS sequence"/>
</dbReference>
<dbReference type="PROSITE" id="PS00018">
    <property type="entry name" value="EF_HAND_1"/>
    <property type="match status" value="1"/>
</dbReference>
<dbReference type="InterPro" id="IPR011992">
    <property type="entry name" value="EF-hand-dom_pair"/>
</dbReference>
<protein>
    <recommendedName>
        <fullName evidence="2">EF-hand domain-containing protein</fullName>
    </recommendedName>
</protein>
<dbReference type="InterPro" id="IPR002048">
    <property type="entry name" value="EF_hand_dom"/>
</dbReference>
<evidence type="ECO:0000259" key="2">
    <source>
        <dbReference type="PROSITE" id="PS50222"/>
    </source>
</evidence>
<dbReference type="SUPFAM" id="SSF47473">
    <property type="entry name" value="EF-hand"/>
    <property type="match status" value="1"/>
</dbReference>
<dbReference type="GO" id="GO:0005509">
    <property type="term" value="F:calcium ion binding"/>
    <property type="evidence" value="ECO:0007669"/>
    <property type="project" value="InterPro"/>
</dbReference>
<dbReference type="EMBL" id="JWZX01001284">
    <property type="protein sequence ID" value="KOO34238.1"/>
    <property type="molecule type" value="Genomic_DNA"/>
</dbReference>
<feature type="domain" description="EF-hand" evidence="2">
    <location>
        <begin position="9"/>
        <end position="44"/>
    </location>
</feature>
<sequence length="144" mass="16579">MVTRCGHQGGRAVLNKIFDDLDEDGSGLCSFEELNRWMRNTRRTRQERLDIVRTLTLTSRVRESESAWDEARLRSEIQYMLLASGCRTADLCEAWDDTRKGVLSRTALLRKIKCLVEDEELWNSRVRAAAKAVLARFDSNEGQL</sequence>
<comment type="caution">
    <text evidence="3">The sequence shown here is derived from an EMBL/GenBank/DDBJ whole genome shotgun (WGS) entry which is preliminary data.</text>
</comment>
<evidence type="ECO:0000313" key="3">
    <source>
        <dbReference type="EMBL" id="KOO34238.1"/>
    </source>
</evidence>
<dbReference type="Gene3D" id="1.10.238.10">
    <property type="entry name" value="EF-hand"/>
    <property type="match status" value="1"/>
</dbReference>
<dbReference type="InterPro" id="IPR018247">
    <property type="entry name" value="EF_Hand_1_Ca_BS"/>
</dbReference>
<keyword evidence="1" id="KW-0106">Calcium</keyword>
<organism evidence="3 4">
    <name type="scientific">Chrysochromulina tobinii</name>
    <dbReference type="NCBI Taxonomy" id="1460289"/>
    <lineage>
        <taxon>Eukaryota</taxon>
        <taxon>Haptista</taxon>
        <taxon>Haptophyta</taxon>
        <taxon>Prymnesiophyceae</taxon>
        <taxon>Prymnesiales</taxon>
        <taxon>Chrysochromulinaceae</taxon>
        <taxon>Chrysochromulina</taxon>
    </lineage>
</organism>
<dbReference type="SMART" id="SM00054">
    <property type="entry name" value="EFh"/>
    <property type="match status" value="1"/>
</dbReference>
<evidence type="ECO:0000313" key="4">
    <source>
        <dbReference type="Proteomes" id="UP000037460"/>
    </source>
</evidence>
<dbReference type="AlphaFoldDB" id="A0A0M0K769"/>
<dbReference type="PROSITE" id="PS50222">
    <property type="entry name" value="EF_HAND_2"/>
    <property type="match status" value="1"/>
</dbReference>
<accession>A0A0M0K769</accession>
<gene>
    <name evidence="3" type="ORF">Ctob_014438</name>
</gene>